<feature type="chain" id="PRO_5039590087" evidence="2">
    <location>
        <begin position="29"/>
        <end position="183"/>
    </location>
</feature>
<comment type="caution">
    <text evidence="3">The sequence shown here is derived from an EMBL/GenBank/DDBJ whole genome shotgun (WGS) entry which is preliminary data.</text>
</comment>
<keyword evidence="4" id="KW-1185">Reference proteome</keyword>
<dbReference type="EMBL" id="POUA01000350">
    <property type="protein sequence ID" value="PZG30547.1"/>
    <property type="molecule type" value="Genomic_DNA"/>
</dbReference>
<name>A0A2W2G8F6_9ACTN</name>
<keyword evidence="2" id="KW-0732">Signal</keyword>
<dbReference type="Proteomes" id="UP000248544">
    <property type="component" value="Unassembled WGS sequence"/>
</dbReference>
<organism evidence="3 4">
    <name type="scientific">Spongiactinospora gelatinilytica</name>
    <dbReference type="NCBI Taxonomy" id="2666298"/>
    <lineage>
        <taxon>Bacteria</taxon>
        <taxon>Bacillati</taxon>
        <taxon>Actinomycetota</taxon>
        <taxon>Actinomycetes</taxon>
        <taxon>Streptosporangiales</taxon>
        <taxon>Streptosporangiaceae</taxon>
        <taxon>Spongiactinospora</taxon>
    </lineage>
</organism>
<proteinExistence type="predicted"/>
<evidence type="ECO:0000313" key="3">
    <source>
        <dbReference type="EMBL" id="PZG30547.1"/>
    </source>
</evidence>
<dbReference type="AlphaFoldDB" id="A0A2W2G8F6"/>
<dbReference type="RefSeq" id="WP_111170949.1">
    <property type="nucleotide sequence ID" value="NZ_POUA01000350.1"/>
</dbReference>
<feature type="region of interest" description="Disordered" evidence="1">
    <location>
        <begin position="71"/>
        <end position="95"/>
    </location>
</feature>
<reference evidence="3 4" key="1">
    <citation type="submission" date="2018-01" db="EMBL/GenBank/DDBJ databases">
        <title>Draft genome sequence of Sphaerisporangium sp. 7K107.</title>
        <authorList>
            <person name="Sahin N."/>
            <person name="Saygin H."/>
            <person name="Ay H."/>
        </authorList>
    </citation>
    <scope>NUCLEOTIDE SEQUENCE [LARGE SCALE GENOMIC DNA]</scope>
    <source>
        <strain evidence="3 4">7K107</strain>
    </source>
</reference>
<evidence type="ECO:0000256" key="1">
    <source>
        <dbReference type="SAM" id="MobiDB-lite"/>
    </source>
</evidence>
<evidence type="ECO:0000256" key="2">
    <source>
        <dbReference type="SAM" id="SignalP"/>
    </source>
</evidence>
<feature type="signal peptide" evidence="2">
    <location>
        <begin position="1"/>
        <end position="28"/>
    </location>
</feature>
<gene>
    <name evidence="3" type="ORF">C1I98_31105</name>
</gene>
<accession>A0A2W2G8F6</accession>
<protein>
    <submittedName>
        <fullName evidence="3">Uncharacterized protein</fullName>
    </submittedName>
</protein>
<sequence>MRRSIRGAFAAAPLALAMAMALLLGGCAGGDAEGPGVAGAGNGSAGASTGPSLSPDEMGVKFAQCMRENGVDMEDPKPGQGIRLKFTQGDKAKTDKAMETCRQYNPQANATGAPDPEAEKRGRAFAACMRENGVEAFPDPKPGQRGIMITGEVAKDPDLEAAQKACQDMMPRPGRGGAGTGGS</sequence>
<evidence type="ECO:0000313" key="4">
    <source>
        <dbReference type="Proteomes" id="UP000248544"/>
    </source>
</evidence>
<dbReference type="PROSITE" id="PS51257">
    <property type="entry name" value="PROKAR_LIPOPROTEIN"/>
    <property type="match status" value="1"/>
</dbReference>